<evidence type="ECO:0000256" key="1">
    <source>
        <dbReference type="SAM" id="Phobius"/>
    </source>
</evidence>
<organism evidence="2 3">
    <name type="scientific">Companilactobacillus tucceti DSM 20183</name>
    <dbReference type="NCBI Taxonomy" id="1423811"/>
    <lineage>
        <taxon>Bacteria</taxon>
        <taxon>Bacillati</taxon>
        <taxon>Bacillota</taxon>
        <taxon>Bacilli</taxon>
        <taxon>Lactobacillales</taxon>
        <taxon>Lactobacillaceae</taxon>
        <taxon>Companilactobacillus</taxon>
    </lineage>
</organism>
<protein>
    <submittedName>
        <fullName evidence="2">Uncharacterized protein</fullName>
    </submittedName>
</protein>
<keyword evidence="1" id="KW-0812">Transmembrane</keyword>
<accession>A0A0R1J069</accession>
<name>A0A0R1J069_9LACO</name>
<proteinExistence type="predicted"/>
<sequence>MDIMTNQVVNKLGLTALAAVGVVILMLLFMLQIRYAVLTAAFVAIILAVYAQNIFGKHHTFILHD</sequence>
<evidence type="ECO:0000313" key="2">
    <source>
        <dbReference type="EMBL" id="KRK64832.1"/>
    </source>
</evidence>
<dbReference type="PATRIC" id="fig|1423811.3.peg.1929"/>
<feature type="transmembrane region" description="Helical" evidence="1">
    <location>
        <begin position="12"/>
        <end position="29"/>
    </location>
</feature>
<keyword evidence="1" id="KW-1133">Transmembrane helix</keyword>
<feature type="transmembrane region" description="Helical" evidence="1">
    <location>
        <begin position="35"/>
        <end position="55"/>
    </location>
</feature>
<dbReference type="Proteomes" id="UP000050929">
    <property type="component" value="Unassembled WGS sequence"/>
</dbReference>
<gene>
    <name evidence="2" type="ORF">FC72_GL001886</name>
</gene>
<comment type="caution">
    <text evidence="2">The sequence shown here is derived from an EMBL/GenBank/DDBJ whole genome shotgun (WGS) entry which is preliminary data.</text>
</comment>
<dbReference type="EMBL" id="AZDG01000007">
    <property type="protein sequence ID" value="KRK64832.1"/>
    <property type="molecule type" value="Genomic_DNA"/>
</dbReference>
<reference evidence="2 3" key="1">
    <citation type="journal article" date="2015" name="Genome Announc.">
        <title>Expanding the biotechnology potential of lactobacilli through comparative genomics of 213 strains and associated genera.</title>
        <authorList>
            <person name="Sun Z."/>
            <person name="Harris H.M."/>
            <person name="McCann A."/>
            <person name="Guo C."/>
            <person name="Argimon S."/>
            <person name="Zhang W."/>
            <person name="Yang X."/>
            <person name="Jeffery I.B."/>
            <person name="Cooney J.C."/>
            <person name="Kagawa T.F."/>
            <person name="Liu W."/>
            <person name="Song Y."/>
            <person name="Salvetti E."/>
            <person name="Wrobel A."/>
            <person name="Rasinkangas P."/>
            <person name="Parkhill J."/>
            <person name="Rea M.C."/>
            <person name="O'Sullivan O."/>
            <person name="Ritari J."/>
            <person name="Douillard F.P."/>
            <person name="Paul Ross R."/>
            <person name="Yang R."/>
            <person name="Briner A.E."/>
            <person name="Felis G.E."/>
            <person name="de Vos W.M."/>
            <person name="Barrangou R."/>
            <person name="Klaenhammer T.R."/>
            <person name="Caufield P.W."/>
            <person name="Cui Y."/>
            <person name="Zhang H."/>
            <person name="O'Toole P.W."/>
        </authorList>
    </citation>
    <scope>NUCLEOTIDE SEQUENCE [LARGE SCALE GENOMIC DNA]</scope>
    <source>
        <strain evidence="2 3">DSM 20183</strain>
    </source>
</reference>
<dbReference type="AlphaFoldDB" id="A0A0R1J069"/>
<keyword evidence="3" id="KW-1185">Reference proteome</keyword>
<evidence type="ECO:0000313" key="3">
    <source>
        <dbReference type="Proteomes" id="UP000050929"/>
    </source>
</evidence>
<keyword evidence="1" id="KW-0472">Membrane</keyword>